<dbReference type="RefSeq" id="WP_086129290.1">
    <property type="nucleotide sequence ID" value="NZ_MIMJ01000153.1"/>
</dbReference>
<evidence type="ECO:0000313" key="4">
    <source>
        <dbReference type="EMBL" id="OTA81260.1"/>
    </source>
</evidence>
<feature type="region of interest" description="Disordered" evidence="2">
    <location>
        <begin position="554"/>
        <end position="575"/>
    </location>
</feature>
<proteinExistence type="predicted"/>
<feature type="compositionally biased region" description="Polar residues" evidence="2">
    <location>
        <begin position="1"/>
        <end position="15"/>
    </location>
</feature>
<dbReference type="EMBL" id="MIMU01000144">
    <property type="protein sequence ID" value="OTA81260.1"/>
    <property type="molecule type" value="Genomic_DNA"/>
</dbReference>
<keyword evidence="1" id="KW-0175">Coiled coil</keyword>
<dbReference type="Gene3D" id="1.20.5.340">
    <property type="match status" value="1"/>
</dbReference>
<accession>A0A1Y2UEH8</accession>
<evidence type="ECO:0000313" key="3">
    <source>
        <dbReference type="EMBL" id="OTA81253.1"/>
    </source>
</evidence>
<protein>
    <submittedName>
        <fullName evidence="4">Uncharacterized protein</fullName>
    </submittedName>
</protein>
<comment type="caution">
    <text evidence="4">The sequence shown here is derived from an EMBL/GenBank/DDBJ whole genome shotgun (WGS) entry which is preliminary data.</text>
</comment>
<feature type="compositionally biased region" description="Low complexity" evidence="2">
    <location>
        <begin position="554"/>
        <end position="567"/>
    </location>
</feature>
<name>A0A1Y2UEH8_LIMRT</name>
<feature type="region of interest" description="Disordered" evidence="2">
    <location>
        <begin position="1"/>
        <end position="28"/>
    </location>
</feature>
<reference evidence="3 5" key="2">
    <citation type="submission" date="2016-09" db="EMBL/GenBank/DDBJ databases">
        <title>Lactobacillus reuteri KLR3006, genome sequencing and assembly.</title>
        <authorList>
            <person name="Lee J.-Y."/>
            <person name="Kim E.B."/>
            <person name="Choi Y.-J."/>
        </authorList>
    </citation>
    <scope>NUCLEOTIDE SEQUENCE [LARGE SCALE GENOMIC DNA]</scope>
    <source>
        <strain evidence="3 5">KLR3006</strain>
    </source>
</reference>
<dbReference type="Proteomes" id="UP000194286">
    <property type="component" value="Unassembled WGS sequence"/>
</dbReference>
<gene>
    <name evidence="4" type="ORF">BHL82_10045</name>
    <name evidence="3" type="ORF">BHL83_09790</name>
</gene>
<feature type="coiled-coil region" evidence="1">
    <location>
        <begin position="378"/>
        <end position="485"/>
    </location>
</feature>
<evidence type="ECO:0000256" key="1">
    <source>
        <dbReference type="SAM" id="Coils"/>
    </source>
</evidence>
<dbReference type="EMBL" id="MIMV01000252">
    <property type="protein sequence ID" value="OTA81253.1"/>
    <property type="molecule type" value="Genomic_DNA"/>
</dbReference>
<reference evidence="4 6" key="1">
    <citation type="submission" date="2016-09" db="EMBL/GenBank/DDBJ databases">
        <title>Lactobacillus reuteri KLR3005, genome sequencing and assembly.</title>
        <authorList>
            <person name="Lee J.-Y."/>
            <person name="Kim E.B."/>
            <person name="Choi Y.-J."/>
        </authorList>
    </citation>
    <scope>NUCLEOTIDE SEQUENCE [LARGE SCALE GENOMIC DNA]</scope>
    <source>
        <strain evidence="4 6">KLR3005</strain>
    </source>
</reference>
<dbReference type="Proteomes" id="UP000194219">
    <property type="component" value="Unassembled WGS sequence"/>
</dbReference>
<sequence>MSTITVENSHQSSNADMGKSHEQIHSKQHNYLQPGEPLVEEITNTKLTDNGLDLAVNMAVNMGAMSRDEWNESTKSTKKDTYEEYIASLASSTVGNKKAQLNRTFKKSKKGEYRPKVASKERKAVLRRELDYIKQNKGIPIWSSLFYVGSVSDYDGKSADEIKTLRQAKAETLRTYFNSSQFKELHPQLTRLEIHYDEKGDIHGQGQEVFYHQAKNGRVQYAQRKILTDILINRFGSKQELNRRLNALCLCHREVDAKGRDIGDVRADIKYIRRMNGGSFVKPDTAKTISQAERNKRIEELVRIEDMQGIAMTAQKVYQKYGLKFQLDENYTTDGQHLTAHQYTEKRKSDKKLLSTQKQITDNQDRINNQRTQLKTNNKNLNWQYQQYLKLKDELNDRKQKLDKKSDDLNQREATIQSRESELTTLQQQVDSLTKQRQELVERVSVARKQVDDEHQRYLQTRRRREQEEQAVADLTIQKDTLTKLVSDLTKDLATMLKTITTKIKSYVLNELRKASTPDKFDHLNKFYQNKANHNRYFTDEMKNATSEQLVNHELNNKKNNQNNDNRTSNDDLEL</sequence>
<evidence type="ECO:0000313" key="6">
    <source>
        <dbReference type="Proteomes" id="UP000194286"/>
    </source>
</evidence>
<organism evidence="4 6">
    <name type="scientific">Limosilactobacillus reuteri</name>
    <name type="common">Lactobacillus reuteri</name>
    <dbReference type="NCBI Taxonomy" id="1598"/>
    <lineage>
        <taxon>Bacteria</taxon>
        <taxon>Bacillati</taxon>
        <taxon>Bacillota</taxon>
        <taxon>Bacilli</taxon>
        <taxon>Lactobacillales</taxon>
        <taxon>Lactobacillaceae</taxon>
        <taxon>Limosilactobacillus</taxon>
    </lineage>
</organism>
<evidence type="ECO:0000256" key="2">
    <source>
        <dbReference type="SAM" id="MobiDB-lite"/>
    </source>
</evidence>
<evidence type="ECO:0000313" key="5">
    <source>
        <dbReference type="Proteomes" id="UP000194219"/>
    </source>
</evidence>
<dbReference type="AlphaFoldDB" id="A0A1Y2UEH8"/>